<dbReference type="PANTHER" id="PTHR42770">
    <property type="entry name" value="AMINO ACID TRANSPORTER-RELATED"/>
    <property type="match status" value="1"/>
</dbReference>
<evidence type="ECO:0000256" key="2">
    <source>
        <dbReference type="ARBA" id="ARBA00022475"/>
    </source>
</evidence>
<evidence type="ECO:0000256" key="1">
    <source>
        <dbReference type="ARBA" id="ARBA00004651"/>
    </source>
</evidence>
<proteinExistence type="predicted"/>
<feature type="transmembrane region" description="Helical" evidence="6">
    <location>
        <begin position="241"/>
        <end position="266"/>
    </location>
</feature>
<sequence length="465" mass="48334">MLDQSTLAPQAAPSLPRVLGLFGAVMLTLSCITPTSSLFIIVPEVLAGQGSGAVIALVAGLAVSIGIAFCYAELGTLAPSSGGEYAMVTTLLGRFGGWITFGLSASLLIVIPPIIALGTADYLSDLFTVDRALAGAAVMLLATLFAVLDVRSNAFITGVFLAVEIVAAALVAGFGFLNSQRDVSVLVSPVVPDGQGGLSAFSVGILMAGLTVTMFSFNGFGSAVYLTEEIKNPRRNVPRTVFWALGLAGVIIIVPTAAAVLGVGSLDDLVNGTFPDYVRAWTSPGFAAVINLSIAIAILNAVLVMALQNGRVIFASGRDRAWPAPVNRALTRLHPRWGSPWVSTLAIGLPGALMAALFDIEGLLGVTSVILTLVSLLIAVAALRARTGGYRRAAAWRMPLWPAVPVAVIAALLYALAEQELKDLAVAGAIVAVCAVYYVFYLRPRAADRWVVETPEETASPGDGR</sequence>
<feature type="transmembrane region" description="Helical" evidence="6">
    <location>
        <begin position="423"/>
        <end position="440"/>
    </location>
</feature>
<keyword evidence="5 6" id="KW-0472">Membrane</keyword>
<keyword evidence="8" id="KW-1185">Reference proteome</keyword>
<dbReference type="AlphaFoldDB" id="A0A8J3RW69"/>
<dbReference type="EMBL" id="BOOI01000006">
    <property type="protein sequence ID" value="GIH82343.1"/>
    <property type="molecule type" value="Genomic_DNA"/>
</dbReference>
<feature type="transmembrane region" description="Helical" evidence="6">
    <location>
        <begin position="54"/>
        <end position="74"/>
    </location>
</feature>
<dbReference type="InterPro" id="IPR050367">
    <property type="entry name" value="APC_superfamily"/>
</dbReference>
<dbReference type="InterPro" id="IPR002293">
    <property type="entry name" value="AA/rel_permease1"/>
</dbReference>
<evidence type="ECO:0000256" key="5">
    <source>
        <dbReference type="ARBA" id="ARBA00023136"/>
    </source>
</evidence>
<keyword evidence="2" id="KW-1003">Cell membrane</keyword>
<feature type="transmembrane region" description="Helical" evidence="6">
    <location>
        <begin position="363"/>
        <end position="383"/>
    </location>
</feature>
<dbReference type="PANTHER" id="PTHR42770:SF7">
    <property type="entry name" value="MEMBRANE PROTEIN"/>
    <property type="match status" value="1"/>
</dbReference>
<feature type="transmembrane region" description="Helical" evidence="6">
    <location>
        <begin position="337"/>
        <end position="357"/>
    </location>
</feature>
<dbReference type="Gene3D" id="1.20.1740.10">
    <property type="entry name" value="Amino acid/polyamine transporter I"/>
    <property type="match status" value="1"/>
</dbReference>
<keyword evidence="3 6" id="KW-0812">Transmembrane</keyword>
<dbReference type="GO" id="GO:0022857">
    <property type="term" value="F:transmembrane transporter activity"/>
    <property type="evidence" value="ECO:0007669"/>
    <property type="project" value="InterPro"/>
</dbReference>
<feature type="transmembrane region" description="Helical" evidence="6">
    <location>
        <begin position="95"/>
        <end position="120"/>
    </location>
</feature>
<dbReference type="Pfam" id="PF13520">
    <property type="entry name" value="AA_permease_2"/>
    <property type="match status" value="1"/>
</dbReference>
<evidence type="ECO:0000313" key="7">
    <source>
        <dbReference type="EMBL" id="GIH82343.1"/>
    </source>
</evidence>
<name>A0A8J3RW69_PLARO</name>
<gene>
    <name evidence="7" type="ORF">Pro02_07510</name>
</gene>
<evidence type="ECO:0000256" key="4">
    <source>
        <dbReference type="ARBA" id="ARBA00022989"/>
    </source>
</evidence>
<evidence type="ECO:0000256" key="6">
    <source>
        <dbReference type="SAM" id="Phobius"/>
    </source>
</evidence>
<dbReference type="PIRSF" id="PIRSF006060">
    <property type="entry name" value="AA_transporter"/>
    <property type="match status" value="1"/>
</dbReference>
<dbReference type="Proteomes" id="UP000655044">
    <property type="component" value="Unassembled WGS sequence"/>
</dbReference>
<evidence type="ECO:0000313" key="8">
    <source>
        <dbReference type="Proteomes" id="UP000655044"/>
    </source>
</evidence>
<comment type="subcellular location">
    <subcellularLocation>
        <location evidence="1">Cell membrane</location>
        <topology evidence="1">Multi-pass membrane protein</topology>
    </subcellularLocation>
</comment>
<comment type="caution">
    <text evidence="7">The sequence shown here is derived from an EMBL/GenBank/DDBJ whole genome shotgun (WGS) entry which is preliminary data.</text>
</comment>
<feature type="transmembrane region" description="Helical" evidence="6">
    <location>
        <begin position="132"/>
        <end position="148"/>
    </location>
</feature>
<keyword evidence="4 6" id="KW-1133">Transmembrane helix</keyword>
<accession>A0A8J3RW69</accession>
<dbReference type="GO" id="GO:0005886">
    <property type="term" value="C:plasma membrane"/>
    <property type="evidence" value="ECO:0007669"/>
    <property type="project" value="UniProtKB-SubCell"/>
</dbReference>
<reference evidence="7" key="1">
    <citation type="submission" date="2021-01" db="EMBL/GenBank/DDBJ databases">
        <title>Whole genome shotgun sequence of Planobispora rosea NBRC 15558.</title>
        <authorList>
            <person name="Komaki H."/>
            <person name="Tamura T."/>
        </authorList>
    </citation>
    <scope>NUCLEOTIDE SEQUENCE</scope>
    <source>
        <strain evidence="7">NBRC 15558</strain>
    </source>
</reference>
<feature type="transmembrane region" description="Helical" evidence="6">
    <location>
        <begin position="155"/>
        <end position="177"/>
    </location>
</feature>
<protein>
    <submittedName>
        <fullName evidence="7">Amino acid transporter</fullName>
    </submittedName>
</protein>
<feature type="transmembrane region" description="Helical" evidence="6">
    <location>
        <begin position="286"/>
        <end position="307"/>
    </location>
</feature>
<feature type="transmembrane region" description="Helical" evidence="6">
    <location>
        <begin position="21"/>
        <end position="42"/>
    </location>
</feature>
<feature type="transmembrane region" description="Helical" evidence="6">
    <location>
        <begin position="395"/>
        <end position="417"/>
    </location>
</feature>
<evidence type="ECO:0000256" key="3">
    <source>
        <dbReference type="ARBA" id="ARBA00022692"/>
    </source>
</evidence>
<organism evidence="7 8">
    <name type="scientific">Planobispora rosea</name>
    <dbReference type="NCBI Taxonomy" id="35762"/>
    <lineage>
        <taxon>Bacteria</taxon>
        <taxon>Bacillati</taxon>
        <taxon>Actinomycetota</taxon>
        <taxon>Actinomycetes</taxon>
        <taxon>Streptosporangiales</taxon>
        <taxon>Streptosporangiaceae</taxon>
        <taxon>Planobispora</taxon>
    </lineage>
</organism>
<dbReference type="RefSeq" id="WP_203863206.1">
    <property type="nucleotide sequence ID" value="NZ_BMQP01000001.1"/>
</dbReference>
<feature type="transmembrane region" description="Helical" evidence="6">
    <location>
        <begin position="197"/>
        <end position="220"/>
    </location>
</feature>